<accession>A0A537LK17</accession>
<protein>
    <recommendedName>
        <fullName evidence="1">DUF7948 domain-containing protein</fullName>
    </recommendedName>
</protein>
<feature type="non-terminal residue" evidence="2">
    <location>
        <position position="1"/>
    </location>
</feature>
<name>A0A537LK17_9BACT</name>
<dbReference type="Proteomes" id="UP000315217">
    <property type="component" value="Unassembled WGS sequence"/>
</dbReference>
<dbReference type="PANTHER" id="PTHR35580">
    <property type="entry name" value="CELL SURFACE GLYCOPROTEIN (S-LAYER PROTEIN)-LIKE PROTEIN"/>
    <property type="match status" value="1"/>
</dbReference>
<dbReference type="PANTHER" id="PTHR35580:SF1">
    <property type="entry name" value="PHYTASE-LIKE DOMAIN-CONTAINING PROTEIN"/>
    <property type="match status" value="1"/>
</dbReference>
<feature type="domain" description="DUF7948" evidence="1">
    <location>
        <begin position="14"/>
        <end position="212"/>
    </location>
</feature>
<proteinExistence type="predicted"/>
<organism evidence="2 3">
    <name type="scientific">Candidatus Segetimicrobium genomatis</name>
    <dbReference type="NCBI Taxonomy" id="2569760"/>
    <lineage>
        <taxon>Bacteria</taxon>
        <taxon>Bacillati</taxon>
        <taxon>Candidatus Sysuimicrobiota</taxon>
        <taxon>Candidatus Sysuimicrobiia</taxon>
        <taxon>Candidatus Sysuimicrobiales</taxon>
        <taxon>Candidatus Segetimicrobiaceae</taxon>
        <taxon>Candidatus Segetimicrobium</taxon>
    </lineage>
</organism>
<dbReference type="SUPFAM" id="SSF101898">
    <property type="entry name" value="NHL repeat"/>
    <property type="match status" value="1"/>
</dbReference>
<dbReference type="Pfam" id="PF25778">
    <property type="entry name" value="DUF7948"/>
    <property type="match status" value="1"/>
</dbReference>
<dbReference type="Pfam" id="PF06739">
    <property type="entry name" value="SBBP"/>
    <property type="match status" value="4"/>
</dbReference>
<dbReference type="InterPro" id="IPR052918">
    <property type="entry name" value="Motility_Chemotaxis_Reg"/>
</dbReference>
<evidence type="ECO:0000313" key="2">
    <source>
        <dbReference type="EMBL" id="TMJ08312.1"/>
    </source>
</evidence>
<dbReference type="AlphaFoldDB" id="A0A537LK17"/>
<dbReference type="InterPro" id="IPR057708">
    <property type="entry name" value="DUF7948"/>
</dbReference>
<sequence length="689" mass="71484">ARVNATYGRLPLYFEANQGQTDPQVKFLARGGGHTLFLTPTEAVLVLTKQDPSLQAVLRMTFMGASPQAQIMGQREVAGKANYFLGNDPAKWRTNVPTYAAVRYEGLYPGVDLVYYGNNQQLEYDLVVAPGADPSQIALSFKGADRLELDANGDLVLHTAVGAIHQLRPVIYQLANGVRSEVAGAYVFKGGNQIGFEVLAYDKDQPLVIDPVLLYSSQVGDYESGIAVDAAGNAYVTGNAVSWFSHFATPGAFQTVSSGPPDALVTKLSQSGSIVYSTYLGGSGYDAGSGIAVDTAGNAYITGNTSSTDFPTTPGGFQPTFGGGYKAFVTKLDSNGSGLVYSTYLGGSGSELGPSGIAVDAAGNAYVTGNTSSTDFPTTPGGFQPTSSGGGDKAFVTKLNPSGSGLVYSTYLGGSVLPWGRTGIRRDWGRGIAVDAAGNAYVTGGTNSADFPTTPGAFQTAISAQPGDFFSCGCNAFVTELNPSGSGLVYSTYLGGEGDDGASSIAIDSAGNTYITGTTVSRNFPTTLGAFQPVLGSYLWNTLYRSLGSDQRMLRSNAFVTKLNATGSALLYSTYLGGSGAQRYSETVGLYGVGDGGTGITVDINGIIHATGWTSSSDFPATQDAFHRSLAGQSDGFLTKLNPSLFGPLGLVFSTYLGGYGYGTGVAVDRSGDAYVVTLLAYVLKIGYP</sequence>
<reference evidence="2 3" key="1">
    <citation type="journal article" date="2019" name="Nat. Microbiol.">
        <title>Mediterranean grassland soil C-N compound turnover is dependent on rainfall and depth, and is mediated by genomically divergent microorganisms.</title>
        <authorList>
            <person name="Diamond S."/>
            <person name="Andeer P.F."/>
            <person name="Li Z."/>
            <person name="Crits-Christoph A."/>
            <person name="Burstein D."/>
            <person name="Anantharaman K."/>
            <person name="Lane K.R."/>
            <person name="Thomas B.C."/>
            <person name="Pan C."/>
            <person name="Northen T.R."/>
            <person name="Banfield J.F."/>
        </authorList>
    </citation>
    <scope>NUCLEOTIDE SEQUENCE [LARGE SCALE GENOMIC DNA]</scope>
    <source>
        <strain evidence="2">NP_1</strain>
    </source>
</reference>
<comment type="caution">
    <text evidence="2">The sequence shown here is derived from an EMBL/GenBank/DDBJ whole genome shotgun (WGS) entry which is preliminary data.</text>
</comment>
<dbReference type="Gene3D" id="2.40.10.500">
    <property type="match status" value="2"/>
</dbReference>
<gene>
    <name evidence="2" type="ORF">E6G98_12340</name>
</gene>
<evidence type="ECO:0000259" key="1">
    <source>
        <dbReference type="Pfam" id="PF25778"/>
    </source>
</evidence>
<evidence type="ECO:0000313" key="3">
    <source>
        <dbReference type="Proteomes" id="UP000315217"/>
    </source>
</evidence>
<dbReference type="InterPro" id="IPR010620">
    <property type="entry name" value="SBBP_repeat"/>
</dbReference>
<dbReference type="EMBL" id="VBAI01000202">
    <property type="protein sequence ID" value="TMJ08312.1"/>
    <property type="molecule type" value="Genomic_DNA"/>
</dbReference>